<keyword evidence="2" id="KW-0812">Transmembrane</keyword>
<feature type="compositionally biased region" description="Polar residues" evidence="1">
    <location>
        <begin position="92"/>
        <end position="107"/>
    </location>
</feature>
<feature type="compositionally biased region" description="Polar residues" evidence="1">
    <location>
        <begin position="133"/>
        <end position="145"/>
    </location>
</feature>
<organism evidence="3 4">
    <name type="scientific">Nepenthes gracilis</name>
    <name type="common">Slender pitcher plant</name>
    <dbReference type="NCBI Taxonomy" id="150966"/>
    <lineage>
        <taxon>Eukaryota</taxon>
        <taxon>Viridiplantae</taxon>
        <taxon>Streptophyta</taxon>
        <taxon>Embryophyta</taxon>
        <taxon>Tracheophyta</taxon>
        <taxon>Spermatophyta</taxon>
        <taxon>Magnoliopsida</taxon>
        <taxon>eudicotyledons</taxon>
        <taxon>Gunneridae</taxon>
        <taxon>Pentapetalae</taxon>
        <taxon>Caryophyllales</taxon>
        <taxon>Nepenthaceae</taxon>
        <taxon>Nepenthes</taxon>
    </lineage>
</organism>
<sequence>MRDEIYVYVCMDMSEFSFGESLVVVRPIVTAVAMVGVLASAVWDIMSVVIAITLFDVAATLMTQVPSTGYTPEVLDTAAPEALQPQLYPVTTPRQQLHTSTTEPNTSENKETAGRLHPAAKYKGGETNVYKATATSGQHPTTPTS</sequence>
<reference evidence="3" key="1">
    <citation type="submission" date="2023-05" db="EMBL/GenBank/DDBJ databases">
        <title>Nepenthes gracilis genome sequencing.</title>
        <authorList>
            <person name="Fukushima K."/>
        </authorList>
    </citation>
    <scope>NUCLEOTIDE SEQUENCE</scope>
    <source>
        <strain evidence="3">SING2019-196</strain>
    </source>
</reference>
<feature type="transmembrane region" description="Helical" evidence="2">
    <location>
        <begin position="28"/>
        <end position="55"/>
    </location>
</feature>
<dbReference type="EMBL" id="BSYO01000003">
    <property type="protein sequence ID" value="GMH02062.1"/>
    <property type="molecule type" value="Genomic_DNA"/>
</dbReference>
<proteinExistence type="predicted"/>
<name>A0AAD3S0K7_NEPGR</name>
<keyword evidence="2" id="KW-1133">Transmembrane helix</keyword>
<keyword evidence="2" id="KW-0472">Membrane</keyword>
<gene>
    <name evidence="3" type="ORF">Nepgr_003901</name>
</gene>
<dbReference type="Proteomes" id="UP001279734">
    <property type="component" value="Unassembled WGS sequence"/>
</dbReference>
<protein>
    <submittedName>
        <fullName evidence="3">Uncharacterized protein</fullName>
    </submittedName>
</protein>
<evidence type="ECO:0000256" key="1">
    <source>
        <dbReference type="SAM" id="MobiDB-lite"/>
    </source>
</evidence>
<feature type="region of interest" description="Disordered" evidence="1">
    <location>
        <begin position="91"/>
        <end position="145"/>
    </location>
</feature>
<evidence type="ECO:0000313" key="3">
    <source>
        <dbReference type="EMBL" id="GMH02062.1"/>
    </source>
</evidence>
<keyword evidence="4" id="KW-1185">Reference proteome</keyword>
<evidence type="ECO:0000313" key="4">
    <source>
        <dbReference type="Proteomes" id="UP001279734"/>
    </source>
</evidence>
<accession>A0AAD3S0K7</accession>
<evidence type="ECO:0000256" key="2">
    <source>
        <dbReference type="SAM" id="Phobius"/>
    </source>
</evidence>
<dbReference type="AlphaFoldDB" id="A0AAD3S0K7"/>
<comment type="caution">
    <text evidence="3">The sequence shown here is derived from an EMBL/GenBank/DDBJ whole genome shotgun (WGS) entry which is preliminary data.</text>
</comment>